<comment type="caution">
    <text evidence="5">The sequence shown here is derived from an EMBL/GenBank/DDBJ whole genome shotgun (WGS) entry which is preliminary data.</text>
</comment>
<gene>
    <name evidence="5" type="ORF">LSH36_556g02000</name>
</gene>
<keyword evidence="6" id="KW-1185">Reference proteome</keyword>
<accession>A0AAD9J7M6</accession>
<protein>
    <recommendedName>
        <fullName evidence="4">PA domain-containing protein</fullName>
    </recommendedName>
</protein>
<feature type="region of interest" description="Disordered" evidence="3">
    <location>
        <begin position="321"/>
        <end position="352"/>
    </location>
</feature>
<evidence type="ECO:0000313" key="6">
    <source>
        <dbReference type="Proteomes" id="UP001208570"/>
    </source>
</evidence>
<evidence type="ECO:0000256" key="1">
    <source>
        <dbReference type="ARBA" id="ARBA00022729"/>
    </source>
</evidence>
<reference evidence="5" key="1">
    <citation type="journal article" date="2023" name="Mol. Biol. Evol.">
        <title>Third-Generation Sequencing Reveals the Adaptive Role of the Epigenome in Three Deep-Sea Polychaetes.</title>
        <authorList>
            <person name="Perez M."/>
            <person name="Aroh O."/>
            <person name="Sun Y."/>
            <person name="Lan Y."/>
            <person name="Juniper S.K."/>
            <person name="Young C.R."/>
            <person name="Angers B."/>
            <person name="Qian P.Y."/>
        </authorList>
    </citation>
    <scope>NUCLEOTIDE SEQUENCE</scope>
    <source>
        <strain evidence="5">P08H-3</strain>
    </source>
</reference>
<feature type="compositionally biased region" description="Polar residues" evidence="3">
    <location>
        <begin position="613"/>
        <end position="640"/>
    </location>
</feature>
<sequence>MSTKVRININGLTMFGVFDVSLKTLFVCGTGEHFKLVPQSKLMHSIKVYPFTVEIECCPPRFIFNEETLSERIVGRSGETGVDQSNRKRLKASEFVAGNKDQIETLAKMGISVITMTDGRVQLLHTAADAASAEDAEDGMQFMQEMIELSKSHVNDAQHEPHVVQLLTPPHLGTVLYAGPAQFGYDLKKKEGVKGKLVVADPICACEKLNNEALVKDRVVIMERGDCMFVDKARLIQAAGALAGIVIDNHEGTSAISQSLFAMSGDGKDDITIPMLFLFHKEGHQLIEALDKRKHLLVYLGDKAKQPAEIMQQLVFNKASNSKDSSEIPESDGLLPSHSPSTPSVHSSQSEPALQETLANVFKISKTEIGYTSTESEQSDSTQESFVQIITGPDHVKRIHLHLDQIKIEKGHIPTLLVELAISQNEYSKIGVETVKTLQQLNELLNPKDQSVRDGAALKSPSTYKQKLTKEMESIMDEYIVAELKKVIDEASAFTSKDQSEPEFGWVATKVFNGRLESYASDEELSNYGLVQPRQLLGVRAEHDVDESPDEEERENKMEMLYIIKPAERVTAASAAGIGSAARTSITDGTGSAAGMDDVDGTDSAEGEHSTDQIDGTSGSRRTDGTHSTTMTRQNIVEAQSTEKLDSIEVTQYTQGGQHTGGTQNVVSVQSGSRSLNQLQQENHESQDTAKETAGNRDIASEGTSHNPDDNDLRTSSNTGRDEL</sequence>
<keyword evidence="2" id="KW-0325">Glycoprotein</keyword>
<keyword evidence="1" id="KW-0732">Signal</keyword>
<dbReference type="EMBL" id="JAODUP010000556">
    <property type="protein sequence ID" value="KAK2147375.1"/>
    <property type="molecule type" value="Genomic_DNA"/>
</dbReference>
<evidence type="ECO:0000256" key="2">
    <source>
        <dbReference type="ARBA" id="ARBA00023180"/>
    </source>
</evidence>
<dbReference type="Gene3D" id="3.50.30.30">
    <property type="match status" value="1"/>
</dbReference>
<feature type="compositionally biased region" description="Basic and acidic residues" evidence="3">
    <location>
        <begin position="682"/>
        <end position="695"/>
    </location>
</feature>
<feature type="compositionally biased region" description="Polar residues" evidence="3">
    <location>
        <begin position="714"/>
        <end position="724"/>
    </location>
</feature>
<dbReference type="Pfam" id="PF02225">
    <property type="entry name" value="PA"/>
    <property type="match status" value="1"/>
</dbReference>
<dbReference type="PANTHER" id="PTHR22702">
    <property type="entry name" value="PROTEASE-ASSOCIATED DOMAIN-CONTAINING PROTEIN"/>
    <property type="match status" value="1"/>
</dbReference>
<feature type="region of interest" description="Disordered" evidence="3">
    <location>
        <begin position="582"/>
        <end position="643"/>
    </location>
</feature>
<proteinExistence type="predicted"/>
<feature type="domain" description="PA" evidence="4">
    <location>
        <begin position="193"/>
        <end position="286"/>
    </location>
</feature>
<feature type="compositionally biased region" description="Polar residues" evidence="3">
    <location>
        <begin position="671"/>
        <end position="681"/>
    </location>
</feature>
<dbReference type="SUPFAM" id="SSF52025">
    <property type="entry name" value="PA domain"/>
    <property type="match status" value="1"/>
</dbReference>
<organism evidence="5 6">
    <name type="scientific">Paralvinella palmiformis</name>
    <dbReference type="NCBI Taxonomy" id="53620"/>
    <lineage>
        <taxon>Eukaryota</taxon>
        <taxon>Metazoa</taxon>
        <taxon>Spiralia</taxon>
        <taxon>Lophotrochozoa</taxon>
        <taxon>Annelida</taxon>
        <taxon>Polychaeta</taxon>
        <taxon>Sedentaria</taxon>
        <taxon>Canalipalpata</taxon>
        <taxon>Terebellida</taxon>
        <taxon>Terebelliformia</taxon>
        <taxon>Alvinellidae</taxon>
        <taxon>Paralvinella</taxon>
    </lineage>
</organism>
<feature type="region of interest" description="Disordered" evidence="3">
    <location>
        <begin position="671"/>
        <end position="724"/>
    </location>
</feature>
<dbReference type="PANTHER" id="PTHR22702:SF1">
    <property type="entry name" value="PROTEASE-ASSOCIATED DOMAIN-CONTAINING PROTEIN 1"/>
    <property type="match status" value="1"/>
</dbReference>
<dbReference type="Proteomes" id="UP001208570">
    <property type="component" value="Unassembled WGS sequence"/>
</dbReference>
<dbReference type="AlphaFoldDB" id="A0AAD9J7M6"/>
<evidence type="ECO:0000259" key="4">
    <source>
        <dbReference type="Pfam" id="PF02225"/>
    </source>
</evidence>
<evidence type="ECO:0000256" key="3">
    <source>
        <dbReference type="SAM" id="MobiDB-lite"/>
    </source>
</evidence>
<feature type="compositionally biased region" description="Low complexity" evidence="3">
    <location>
        <begin position="336"/>
        <end position="352"/>
    </location>
</feature>
<evidence type="ECO:0000313" key="5">
    <source>
        <dbReference type="EMBL" id="KAK2147375.1"/>
    </source>
</evidence>
<dbReference type="InterPro" id="IPR003137">
    <property type="entry name" value="PA_domain"/>
</dbReference>
<dbReference type="InterPro" id="IPR046450">
    <property type="entry name" value="PA_dom_sf"/>
</dbReference>
<name>A0AAD9J7M6_9ANNE</name>